<feature type="domain" description="Nudix hydrolase" evidence="3">
    <location>
        <begin position="12"/>
        <end position="154"/>
    </location>
</feature>
<dbReference type="Proteomes" id="UP000198597">
    <property type="component" value="Unassembled WGS sequence"/>
</dbReference>
<dbReference type="PROSITE" id="PS00893">
    <property type="entry name" value="NUDIX_BOX"/>
    <property type="match status" value="1"/>
</dbReference>
<keyword evidence="5" id="KW-1185">Reference proteome</keyword>
<dbReference type="STRING" id="94869.SAMN04488529_103224"/>
<dbReference type="Gene3D" id="3.90.79.10">
    <property type="entry name" value="Nucleoside Triphosphate Pyrophosphohydrolase"/>
    <property type="match status" value="1"/>
</dbReference>
<dbReference type="SUPFAM" id="SSF55811">
    <property type="entry name" value="Nudix"/>
    <property type="match status" value="1"/>
</dbReference>
<dbReference type="PANTHER" id="PTHR43046:SF14">
    <property type="entry name" value="MUTT_NUDIX FAMILY PROTEIN"/>
    <property type="match status" value="1"/>
</dbReference>
<sequence length="161" mass="19194">MTDITFKTETVRFVYRVAGIIIHNNKLLVMKDENSPYYYIPGGKVGLQELSTDAIKREIREEINIDVKVKRMLWIVENFFKDDESGENFHEIGFYYLLELNDEKIFEKGNEFIMTEGGTHRLVFYWKPLEEIKDLYVYPLFIKENILKLPNSITHIVENKY</sequence>
<keyword evidence="2" id="KW-0378">Hydrolase</keyword>
<dbReference type="Pfam" id="PF00293">
    <property type="entry name" value="NUDIX"/>
    <property type="match status" value="1"/>
</dbReference>
<proteinExistence type="predicted"/>
<evidence type="ECO:0000259" key="3">
    <source>
        <dbReference type="PROSITE" id="PS51462"/>
    </source>
</evidence>
<reference evidence="4 5" key="1">
    <citation type="submission" date="2016-10" db="EMBL/GenBank/DDBJ databases">
        <authorList>
            <person name="de Groot N.N."/>
        </authorList>
    </citation>
    <scope>NUCLEOTIDE SEQUENCE [LARGE SCALE GENOMIC DNA]</scope>
    <source>
        <strain evidence="4 5">DSM 12272</strain>
    </source>
</reference>
<dbReference type="PROSITE" id="PS51462">
    <property type="entry name" value="NUDIX"/>
    <property type="match status" value="1"/>
</dbReference>
<dbReference type="InterPro" id="IPR000086">
    <property type="entry name" value="NUDIX_hydrolase_dom"/>
</dbReference>
<evidence type="ECO:0000313" key="5">
    <source>
        <dbReference type="Proteomes" id="UP000198597"/>
    </source>
</evidence>
<dbReference type="InterPro" id="IPR015797">
    <property type="entry name" value="NUDIX_hydrolase-like_dom_sf"/>
</dbReference>
<dbReference type="PANTHER" id="PTHR43046">
    <property type="entry name" value="GDP-MANNOSE MANNOSYL HYDROLASE"/>
    <property type="match status" value="1"/>
</dbReference>
<dbReference type="RefSeq" id="WP_207648686.1">
    <property type="nucleotide sequence ID" value="NZ_FNJM01000003.1"/>
</dbReference>
<gene>
    <name evidence="4" type="ORF">SAMN04488529_103224</name>
</gene>
<dbReference type="GO" id="GO:0016787">
    <property type="term" value="F:hydrolase activity"/>
    <property type="evidence" value="ECO:0007669"/>
    <property type="project" value="UniProtKB-KW"/>
</dbReference>
<evidence type="ECO:0000256" key="1">
    <source>
        <dbReference type="ARBA" id="ARBA00001946"/>
    </source>
</evidence>
<organism evidence="4 5">
    <name type="scientific">Clostridium gasigenes</name>
    <dbReference type="NCBI Taxonomy" id="94869"/>
    <lineage>
        <taxon>Bacteria</taxon>
        <taxon>Bacillati</taxon>
        <taxon>Bacillota</taxon>
        <taxon>Clostridia</taxon>
        <taxon>Eubacteriales</taxon>
        <taxon>Clostridiaceae</taxon>
        <taxon>Clostridium</taxon>
    </lineage>
</organism>
<dbReference type="InterPro" id="IPR020084">
    <property type="entry name" value="NUDIX_hydrolase_CS"/>
</dbReference>
<protein>
    <submittedName>
        <fullName evidence="4">NUDIX domain-containing protein</fullName>
    </submittedName>
</protein>
<dbReference type="CDD" id="cd04688">
    <property type="entry name" value="NUDIX_Hydrolase"/>
    <property type="match status" value="1"/>
</dbReference>
<dbReference type="AlphaFoldDB" id="A0A1H0RKZ2"/>
<evidence type="ECO:0000313" key="4">
    <source>
        <dbReference type="EMBL" id="SDP29676.1"/>
    </source>
</evidence>
<dbReference type="EMBL" id="FNJM01000003">
    <property type="protein sequence ID" value="SDP29676.1"/>
    <property type="molecule type" value="Genomic_DNA"/>
</dbReference>
<comment type="cofactor">
    <cofactor evidence="1">
        <name>Mg(2+)</name>
        <dbReference type="ChEBI" id="CHEBI:18420"/>
    </cofactor>
</comment>
<evidence type="ECO:0000256" key="2">
    <source>
        <dbReference type="ARBA" id="ARBA00022801"/>
    </source>
</evidence>
<name>A0A1H0RKZ2_9CLOT</name>
<accession>A0A1H0RKZ2</accession>